<dbReference type="InParanoid" id="A0A158NKD9"/>
<dbReference type="Proteomes" id="UP000005205">
    <property type="component" value="Unassembled WGS sequence"/>
</dbReference>
<keyword evidence="4" id="KW-0505">Motor protein</keyword>
<dbReference type="STRING" id="12957.A0A158NKD9"/>
<evidence type="ECO:0000256" key="4">
    <source>
        <dbReference type="PROSITE-ProRule" id="PRU00782"/>
    </source>
</evidence>
<keyword evidence="1" id="KW-0547">Nucleotide-binding</keyword>
<evidence type="ECO:0000259" key="5">
    <source>
        <dbReference type="PROSITE" id="PS51456"/>
    </source>
</evidence>
<evidence type="ECO:0000256" key="2">
    <source>
        <dbReference type="ARBA" id="ARBA00022840"/>
    </source>
</evidence>
<reference evidence="6" key="2">
    <citation type="submission" date="2016-04" db="UniProtKB">
        <authorList>
            <consortium name="EnsemblMetazoa"/>
        </authorList>
    </citation>
    <scope>IDENTIFICATION</scope>
</reference>
<keyword evidence="3 4" id="KW-0009">Actin-binding</keyword>
<dbReference type="PROSITE" id="PS51456">
    <property type="entry name" value="MYOSIN_MOTOR"/>
    <property type="match status" value="1"/>
</dbReference>
<dbReference type="EMBL" id="ADTU01018786">
    <property type="status" value="NOT_ANNOTATED_CDS"/>
    <property type="molecule type" value="Genomic_DNA"/>
</dbReference>
<comment type="caution">
    <text evidence="4">Lacks conserved residue(s) required for the propagation of feature annotation.</text>
</comment>
<dbReference type="CDD" id="cd00124">
    <property type="entry name" value="MYSc"/>
    <property type="match status" value="1"/>
</dbReference>
<dbReference type="InterPro" id="IPR001609">
    <property type="entry name" value="Myosin_head_motor_dom-like"/>
</dbReference>
<dbReference type="Pfam" id="PF00063">
    <property type="entry name" value="Myosin_head"/>
    <property type="match status" value="1"/>
</dbReference>
<dbReference type="GO" id="GO:0005737">
    <property type="term" value="C:cytoplasm"/>
    <property type="evidence" value="ECO:0007669"/>
    <property type="project" value="TreeGrafter"/>
</dbReference>
<dbReference type="KEGG" id="acep:105621137"/>
<dbReference type="GO" id="GO:0000146">
    <property type="term" value="F:microfilament motor activity"/>
    <property type="evidence" value="ECO:0007669"/>
    <property type="project" value="TreeGrafter"/>
</dbReference>
<protein>
    <recommendedName>
        <fullName evidence="5">Myosin motor domain-containing protein</fullName>
    </recommendedName>
</protein>
<keyword evidence="7" id="KW-1185">Reference proteome</keyword>
<dbReference type="GO" id="GO:0016459">
    <property type="term" value="C:myosin complex"/>
    <property type="evidence" value="ECO:0007669"/>
    <property type="project" value="UniProtKB-KW"/>
</dbReference>
<dbReference type="GO" id="GO:0016020">
    <property type="term" value="C:membrane"/>
    <property type="evidence" value="ECO:0007669"/>
    <property type="project" value="TreeGrafter"/>
</dbReference>
<name>A0A158NKD9_ATTCE</name>
<accession>A0A158NKD9</accession>
<evidence type="ECO:0000256" key="1">
    <source>
        <dbReference type="ARBA" id="ARBA00022741"/>
    </source>
</evidence>
<dbReference type="GO" id="GO:0007015">
    <property type="term" value="P:actin filament organization"/>
    <property type="evidence" value="ECO:0007669"/>
    <property type="project" value="TreeGrafter"/>
</dbReference>
<keyword evidence="4" id="KW-0518">Myosin</keyword>
<comment type="similarity">
    <text evidence="4">Belongs to the TRAFAC class myosin-kinesin ATPase superfamily. Myosin family.</text>
</comment>
<dbReference type="SUPFAM" id="SSF52540">
    <property type="entry name" value="P-loop containing nucleoside triphosphate hydrolases"/>
    <property type="match status" value="1"/>
</dbReference>
<dbReference type="SMART" id="SM00242">
    <property type="entry name" value="MYSc"/>
    <property type="match status" value="1"/>
</dbReference>
<dbReference type="EnsemblMetazoa" id="XM_012202607.1">
    <property type="protein sequence ID" value="XP_012057997.1"/>
    <property type="gene ID" value="LOC105621137"/>
</dbReference>
<proteinExistence type="inferred from homology"/>
<reference evidence="7" key="1">
    <citation type="journal article" date="2011" name="PLoS Genet.">
        <title>The genome sequence of the leaf-cutter ant Atta cephalotes reveals insights into its obligate symbiotic lifestyle.</title>
        <authorList>
            <person name="Suen G."/>
            <person name="Teiling C."/>
            <person name="Li L."/>
            <person name="Holt C."/>
            <person name="Abouheif E."/>
            <person name="Bornberg-Bauer E."/>
            <person name="Bouffard P."/>
            <person name="Caldera E.J."/>
            <person name="Cash E."/>
            <person name="Cavanaugh A."/>
            <person name="Denas O."/>
            <person name="Elhaik E."/>
            <person name="Fave M.J."/>
            <person name="Gadau J."/>
            <person name="Gibson J.D."/>
            <person name="Graur D."/>
            <person name="Grubbs K.J."/>
            <person name="Hagen D.E."/>
            <person name="Harkins T.T."/>
            <person name="Helmkampf M."/>
            <person name="Hu H."/>
            <person name="Johnson B.R."/>
            <person name="Kim J."/>
            <person name="Marsh S.E."/>
            <person name="Moeller J.A."/>
            <person name="Munoz-Torres M.C."/>
            <person name="Murphy M.C."/>
            <person name="Naughton M.C."/>
            <person name="Nigam S."/>
            <person name="Overson R."/>
            <person name="Rajakumar R."/>
            <person name="Reese J.T."/>
            <person name="Scott J.J."/>
            <person name="Smith C.R."/>
            <person name="Tao S."/>
            <person name="Tsutsui N.D."/>
            <person name="Viljakainen L."/>
            <person name="Wissler L."/>
            <person name="Yandell M.D."/>
            <person name="Zimmer F."/>
            <person name="Taylor J."/>
            <person name="Slater S.C."/>
            <person name="Clifton S.W."/>
            <person name="Warren W.C."/>
            <person name="Elsik C.G."/>
            <person name="Smith C.D."/>
            <person name="Weinstock G.M."/>
            <person name="Gerardo N.M."/>
            <person name="Currie C.R."/>
        </authorList>
    </citation>
    <scope>NUCLEOTIDE SEQUENCE [LARGE SCALE GENOMIC DNA]</scope>
</reference>
<organism evidence="6 7">
    <name type="scientific">Atta cephalotes</name>
    <name type="common">Leafcutter ant</name>
    <dbReference type="NCBI Taxonomy" id="12957"/>
    <lineage>
        <taxon>Eukaryota</taxon>
        <taxon>Metazoa</taxon>
        <taxon>Ecdysozoa</taxon>
        <taxon>Arthropoda</taxon>
        <taxon>Hexapoda</taxon>
        <taxon>Insecta</taxon>
        <taxon>Pterygota</taxon>
        <taxon>Neoptera</taxon>
        <taxon>Endopterygota</taxon>
        <taxon>Hymenoptera</taxon>
        <taxon>Apocrita</taxon>
        <taxon>Aculeata</taxon>
        <taxon>Formicoidea</taxon>
        <taxon>Formicidae</taxon>
        <taxon>Myrmicinae</taxon>
        <taxon>Atta</taxon>
    </lineage>
</organism>
<gene>
    <name evidence="6" type="primary">105621137</name>
</gene>
<evidence type="ECO:0000313" key="7">
    <source>
        <dbReference type="Proteomes" id="UP000005205"/>
    </source>
</evidence>
<dbReference type="GO" id="GO:0051015">
    <property type="term" value="F:actin filament binding"/>
    <property type="evidence" value="ECO:0007669"/>
    <property type="project" value="TreeGrafter"/>
</dbReference>
<dbReference type="Gene3D" id="1.20.58.530">
    <property type="match status" value="1"/>
</dbReference>
<dbReference type="PANTHER" id="PTHR13140">
    <property type="entry name" value="MYOSIN"/>
    <property type="match status" value="1"/>
</dbReference>
<keyword evidence="2" id="KW-0067">ATP-binding</keyword>
<dbReference type="Gene3D" id="1.20.5.4820">
    <property type="match status" value="1"/>
</dbReference>
<dbReference type="InterPro" id="IPR027417">
    <property type="entry name" value="P-loop_NTPase"/>
</dbReference>
<feature type="domain" description="Myosin motor" evidence="5">
    <location>
        <begin position="1"/>
        <end position="509"/>
    </location>
</feature>
<sequence>MGSICGATISSYLLERDRVTKGCCNFQIFSQMMSAVGNVTFADFKLSMDMRYFMMSDWDSLKVREFCDDFRETTRAMDMLGFTVSQKKDVFFILSLLIHMGNIQFVEEDDRCKIDTNDHQSREALNNTCKLACIKEEDIAELLTSTLINPQNTRRRHTICRRNLNTTNACRYRLYSIIRHLYDLLFSWLINFVNKILSARLYSERLGILDIFGFECFDSNGIEQLCINFVNERLQQYFMENYLVSCRNDLQKEGLIDDEESFTIVQLYEDRISTIEKYLFTAINDICLSIVPNSSSTLIRQVNAKNCSATRRFLNVRKENFVIQHYCGTVQYSAYDLLSKNTDKIPDEITITFSVSTNKFLHSLITKNNLHQVNGKVKKPTMLSKLRCNVDLLIQELNKCDTHYVRCIKPQRLNNHEWDRDNLRKQLANTGVLDALPLARCKYPIHFIYWDFFKRYSRKRIETCSNLRIACKNILESFFLNDDNSSVHYGKRLIFLKESIFLRLEAARKRYRAECVWKIESFWLKYKNYTQYMEENIIDDTRENVSTNIQNELIEESQSELKTVVSVSGMNYAEQHESQDVKETSENTENDIQTIVQKNLREQSQFERSLLEYERIIPIQDCPRFMSGKYVEILTTLAKKTAYILHWLDGVNKAKDTKKNKPSILELLREEYNNDQSDSSNCCEDIQLQNHKSLDDNKFHVQNKCEENRAYYNEKEDLYIIQCGVFTLFYKNGILSRRRPARLPIKVHTRLRCLPNSHYLVHTELPQGLQDCL</sequence>
<dbReference type="PANTHER" id="PTHR13140:SF289">
    <property type="entry name" value="UNCONVENTIONAL MYOSIN-XIX"/>
    <property type="match status" value="1"/>
</dbReference>
<evidence type="ECO:0000313" key="6">
    <source>
        <dbReference type="EnsemblMetazoa" id="XP_012057997.1"/>
    </source>
</evidence>
<evidence type="ECO:0000256" key="3">
    <source>
        <dbReference type="ARBA" id="ARBA00023203"/>
    </source>
</evidence>
<dbReference type="AlphaFoldDB" id="A0A158NKD9"/>
<dbReference type="OrthoDB" id="6108017at2759"/>
<dbReference type="GO" id="GO:0005524">
    <property type="term" value="F:ATP binding"/>
    <property type="evidence" value="ECO:0007669"/>
    <property type="project" value="UniProtKB-KW"/>
</dbReference>
<dbReference type="Gene3D" id="1.20.120.720">
    <property type="entry name" value="Myosin VI head, motor domain, U50 subdomain"/>
    <property type="match status" value="1"/>
</dbReference>